<keyword evidence="1" id="KW-0547">Nucleotide-binding</keyword>
<dbReference type="NCBIfam" id="NF007139">
    <property type="entry name" value="PRK09585.1-3"/>
    <property type="match status" value="1"/>
</dbReference>
<organism evidence="2 4">
    <name type="scientific">Tepidimonas ignava</name>
    <dbReference type="NCBI Taxonomy" id="114249"/>
    <lineage>
        <taxon>Bacteria</taxon>
        <taxon>Pseudomonadati</taxon>
        <taxon>Pseudomonadota</taxon>
        <taxon>Betaproteobacteria</taxon>
        <taxon>Burkholderiales</taxon>
        <taxon>Tepidimonas</taxon>
    </lineage>
</organism>
<evidence type="ECO:0000313" key="4">
    <source>
        <dbReference type="Proteomes" id="UP000295536"/>
    </source>
</evidence>
<dbReference type="OrthoDB" id="9763949at2"/>
<comment type="pathway">
    <text evidence="1">Cell wall biogenesis; peptidoglycan recycling.</text>
</comment>
<reference evidence="3 5" key="2">
    <citation type="submission" date="2019-07" db="EMBL/GenBank/DDBJ databases">
        <title>Tepidimonas ignava SPS-1037 draft genome.</title>
        <authorList>
            <person name="Da Costa M.S."/>
            <person name="Froufe H.J.C."/>
            <person name="Egas C."/>
            <person name="Albuquerque L."/>
        </authorList>
    </citation>
    <scope>NUCLEOTIDE SEQUENCE [LARGE SCALE GENOMIC DNA]</scope>
    <source>
        <strain evidence="3 5">SPS-1037</strain>
    </source>
</reference>
<evidence type="ECO:0000256" key="1">
    <source>
        <dbReference type="HAMAP-Rule" id="MF_01270"/>
    </source>
</evidence>
<gene>
    <name evidence="1 3" type="primary">anmK</name>
    <name evidence="2" type="ORF">EDC36_10975</name>
    <name evidence="3" type="ORF">Tigna_01301</name>
</gene>
<dbReference type="EC" id="2.7.1.170" evidence="1"/>
<accession>A0A4R3LC26</accession>
<feature type="binding site" evidence="1">
    <location>
        <begin position="14"/>
        <end position="21"/>
    </location>
    <ligand>
        <name>ATP</name>
        <dbReference type="ChEBI" id="CHEBI:30616"/>
    </ligand>
</feature>
<dbReference type="Proteomes" id="UP000315577">
    <property type="component" value="Unassembled WGS sequence"/>
</dbReference>
<dbReference type="Gene3D" id="3.30.420.40">
    <property type="match status" value="2"/>
</dbReference>
<dbReference type="InterPro" id="IPR043129">
    <property type="entry name" value="ATPase_NBD"/>
</dbReference>
<dbReference type="GO" id="GO:0006040">
    <property type="term" value="P:amino sugar metabolic process"/>
    <property type="evidence" value="ECO:0007669"/>
    <property type="project" value="InterPro"/>
</dbReference>
<dbReference type="Pfam" id="PF03702">
    <property type="entry name" value="AnmK"/>
    <property type="match status" value="1"/>
</dbReference>
<reference evidence="2 4" key="1">
    <citation type="submission" date="2019-03" db="EMBL/GenBank/DDBJ databases">
        <title>Genomic Encyclopedia of Type Strains, Phase IV (KMG-IV): sequencing the most valuable type-strain genomes for metagenomic binning, comparative biology and taxonomic classification.</title>
        <authorList>
            <person name="Goeker M."/>
        </authorList>
    </citation>
    <scope>NUCLEOTIDE SEQUENCE [LARGE SCALE GENOMIC DNA]</scope>
    <source>
        <strain evidence="2 4">DSM 12034</strain>
    </source>
</reference>
<dbReference type="UniPathway" id="UPA00544"/>
<dbReference type="GO" id="GO:0016773">
    <property type="term" value="F:phosphotransferase activity, alcohol group as acceptor"/>
    <property type="evidence" value="ECO:0007669"/>
    <property type="project" value="UniProtKB-UniRule"/>
</dbReference>
<dbReference type="InterPro" id="IPR005338">
    <property type="entry name" value="Anhydro_N_Ac-Mur_kinase"/>
</dbReference>
<keyword evidence="1 3" id="KW-0808">Transferase</keyword>
<comment type="catalytic activity">
    <reaction evidence="1">
        <text>1,6-anhydro-N-acetyl-beta-muramate + ATP + H2O = N-acetyl-D-muramate 6-phosphate + ADP + H(+)</text>
        <dbReference type="Rhea" id="RHEA:24952"/>
        <dbReference type="ChEBI" id="CHEBI:15377"/>
        <dbReference type="ChEBI" id="CHEBI:15378"/>
        <dbReference type="ChEBI" id="CHEBI:30616"/>
        <dbReference type="ChEBI" id="CHEBI:58690"/>
        <dbReference type="ChEBI" id="CHEBI:58722"/>
        <dbReference type="ChEBI" id="CHEBI:456216"/>
        <dbReference type="EC" id="2.7.1.170"/>
    </reaction>
</comment>
<comment type="function">
    <text evidence="1">Catalyzes the specific phosphorylation of 1,6-anhydro-N-acetylmuramic acid (anhMurNAc) with the simultaneous cleavage of the 1,6-anhydro ring, generating MurNAc-6-P. Is required for the utilization of anhMurNAc either imported from the medium or derived from its own cell wall murein, and thus plays a role in cell wall recycling.</text>
</comment>
<dbReference type="Proteomes" id="UP000295536">
    <property type="component" value="Unassembled WGS sequence"/>
</dbReference>
<keyword evidence="1" id="KW-0067">ATP-binding</keyword>
<dbReference type="EMBL" id="SMAH01000009">
    <property type="protein sequence ID" value="TCS97473.1"/>
    <property type="molecule type" value="Genomic_DNA"/>
</dbReference>
<dbReference type="AlphaFoldDB" id="A0A4R3LC26"/>
<dbReference type="PANTHER" id="PTHR30605:SF0">
    <property type="entry name" value="ANHYDRO-N-ACETYLMURAMIC ACID KINASE"/>
    <property type="match status" value="1"/>
</dbReference>
<comment type="caution">
    <text evidence="2">The sequence shown here is derived from an EMBL/GenBank/DDBJ whole genome shotgun (WGS) entry which is preliminary data.</text>
</comment>
<keyword evidence="1" id="KW-0119">Carbohydrate metabolism</keyword>
<dbReference type="GO" id="GO:0009254">
    <property type="term" value="P:peptidoglycan turnover"/>
    <property type="evidence" value="ECO:0007669"/>
    <property type="project" value="UniProtKB-UniRule"/>
</dbReference>
<keyword evidence="5" id="KW-1185">Reference proteome</keyword>
<comment type="pathway">
    <text evidence="1">Amino-sugar metabolism; 1,6-anhydro-N-acetylmuramate degradation.</text>
</comment>
<comment type="similarity">
    <text evidence="1">Belongs to the anhydro-N-acetylmuramic acid kinase family.</text>
</comment>
<dbReference type="GO" id="GO:0097175">
    <property type="term" value="P:1,6-anhydro-N-acetyl-beta-muramic acid catabolic process"/>
    <property type="evidence" value="ECO:0007669"/>
    <property type="project" value="UniProtKB-UniRule"/>
</dbReference>
<dbReference type="SUPFAM" id="SSF53067">
    <property type="entry name" value="Actin-like ATPase domain"/>
    <property type="match status" value="1"/>
</dbReference>
<dbReference type="GO" id="GO:0016301">
    <property type="term" value="F:kinase activity"/>
    <property type="evidence" value="ECO:0007669"/>
    <property type="project" value="UniProtKB-KW"/>
</dbReference>
<evidence type="ECO:0000313" key="5">
    <source>
        <dbReference type="Proteomes" id="UP000315577"/>
    </source>
</evidence>
<protein>
    <recommendedName>
        <fullName evidence="1">Anhydro-N-acetylmuramic acid kinase</fullName>
        <ecNumber evidence="1">2.7.1.170</ecNumber>
    </recommendedName>
    <alternativeName>
        <fullName evidence="1">AnhMurNAc kinase</fullName>
    </alternativeName>
</protein>
<evidence type="ECO:0000313" key="3">
    <source>
        <dbReference type="EMBL" id="TSE22134.1"/>
    </source>
</evidence>
<proteinExistence type="inferred from homology"/>
<keyword evidence="1 2" id="KW-0418">Kinase</keyword>
<dbReference type="PANTHER" id="PTHR30605">
    <property type="entry name" value="ANHYDRO-N-ACETYLMURAMIC ACID KINASE"/>
    <property type="match status" value="1"/>
</dbReference>
<dbReference type="RefSeq" id="WP_132962780.1">
    <property type="nucleotide sequence ID" value="NZ_SMAH01000009.1"/>
</dbReference>
<dbReference type="HAMAP" id="MF_01270">
    <property type="entry name" value="AnhMurNAc_kinase"/>
    <property type="match status" value="1"/>
</dbReference>
<dbReference type="GO" id="GO:0005524">
    <property type="term" value="F:ATP binding"/>
    <property type="evidence" value="ECO:0007669"/>
    <property type="project" value="UniProtKB-UniRule"/>
</dbReference>
<dbReference type="EMBL" id="VJNC01000007">
    <property type="protein sequence ID" value="TSE22134.1"/>
    <property type="molecule type" value="Genomic_DNA"/>
</dbReference>
<name>A0A4R3LC26_9BURK</name>
<evidence type="ECO:0000313" key="2">
    <source>
        <dbReference type="EMBL" id="TCS97473.1"/>
    </source>
</evidence>
<sequence length="387" mass="40005">MSAAPLRCIGLMSGTSLDGVDGVIVAWDAQEGGSAGRVVAHVHQPMPEALRAALLALQTPGPNELHRAQQAGVALAEVYAGVVHALLARSALPASAIAAIGAHGQTVRHLPPGHPALGTDEAPYTLQLLAPAWLAERTGIAVVTDLRSRDIAAGGQGAPLVPAFHRAAFGTPGQAVAVVNIGGIANATLLRANGTVTGFDTGPGNVLLDGWCQRHTGQPYDADGAWGRQGHPDAALLQALLADPWLARRGPRSTGRDRYHLDWLDTVLRQHPGLRPADVQATLAAFTVGTVVQALMHADWGPDGPGSLQRVLVCGGGARNRQLMNGLSERLSPVPVEPTDLHGWPAEQVEAAAFAWLAAQHLRGAAGNVPEVTGAAGPRVLGALYPT</sequence>
<dbReference type="UniPathway" id="UPA00343"/>